<proteinExistence type="predicted"/>
<reference evidence="1" key="1">
    <citation type="submission" date="2021-03" db="EMBL/GenBank/DDBJ databases">
        <authorList>
            <consortium name="DOE Joint Genome Institute"/>
            <person name="Ahrendt S."/>
            <person name="Looney B.P."/>
            <person name="Miyauchi S."/>
            <person name="Morin E."/>
            <person name="Drula E."/>
            <person name="Courty P.E."/>
            <person name="Chicoki N."/>
            <person name="Fauchery L."/>
            <person name="Kohler A."/>
            <person name="Kuo A."/>
            <person name="Labutti K."/>
            <person name="Pangilinan J."/>
            <person name="Lipzen A."/>
            <person name="Riley R."/>
            <person name="Andreopoulos W."/>
            <person name="He G."/>
            <person name="Johnson J."/>
            <person name="Barry K.W."/>
            <person name="Grigoriev I.V."/>
            <person name="Nagy L."/>
            <person name="Hibbett D."/>
            <person name="Henrissat B."/>
            <person name="Matheny P.B."/>
            <person name="Labbe J."/>
            <person name="Martin F."/>
        </authorList>
    </citation>
    <scope>NUCLEOTIDE SEQUENCE</scope>
    <source>
        <strain evidence="1">HHB10654</strain>
    </source>
</reference>
<evidence type="ECO:0000313" key="1">
    <source>
        <dbReference type="EMBL" id="KAI0059836.1"/>
    </source>
</evidence>
<dbReference type="Proteomes" id="UP000814140">
    <property type="component" value="Unassembled WGS sequence"/>
</dbReference>
<name>A0ACB8SVJ0_9AGAM</name>
<dbReference type="EMBL" id="MU277223">
    <property type="protein sequence ID" value="KAI0059836.1"/>
    <property type="molecule type" value="Genomic_DNA"/>
</dbReference>
<comment type="caution">
    <text evidence="1">The sequence shown here is derived from an EMBL/GenBank/DDBJ whole genome shotgun (WGS) entry which is preliminary data.</text>
</comment>
<reference evidence="1" key="2">
    <citation type="journal article" date="2022" name="New Phytol.">
        <title>Evolutionary transition to the ectomycorrhizal habit in the genomes of a hyperdiverse lineage of mushroom-forming fungi.</title>
        <authorList>
            <person name="Looney B."/>
            <person name="Miyauchi S."/>
            <person name="Morin E."/>
            <person name="Drula E."/>
            <person name="Courty P.E."/>
            <person name="Kohler A."/>
            <person name="Kuo A."/>
            <person name="LaButti K."/>
            <person name="Pangilinan J."/>
            <person name="Lipzen A."/>
            <person name="Riley R."/>
            <person name="Andreopoulos W."/>
            <person name="He G."/>
            <person name="Johnson J."/>
            <person name="Nolan M."/>
            <person name="Tritt A."/>
            <person name="Barry K.W."/>
            <person name="Grigoriev I.V."/>
            <person name="Nagy L.G."/>
            <person name="Hibbett D."/>
            <person name="Henrissat B."/>
            <person name="Matheny P.B."/>
            <person name="Labbe J."/>
            <person name="Martin F.M."/>
        </authorList>
    </citation>
    <scope>NUCLEOTIDE SEQUENCE</scope>
    <source>
        <strain evidence="1">HHB10654</strain>
    </source>
</reference>
<keyword evidence="2" id="KW-1185">Reference proteome</keyword>
<evidence type="ECO:0000313" key="2">
    <source>
        <dbReference type="Proteomes" id="UP000814140"/>
    </source>
</evidence>
<accession>A0ACB8SVJ0</accession>
<gene>
    <name evidence="1" type="ORF">BV25DRAFT_1918210</name>
</gene>
<organism evidence="1 2">
    <name type="scientific">Artomyces pyxidatus</name>
    <dbReference type="NCBI Taxonomy" id="48021"/>
    <lineage>
        <taxon>Eukaryota</taxon>
        <taxon>Fungi</taxon>
        <taxon>Dikarya</taxon>
        <taxon>Basidiomycota</taxon>
        <taxon>Agaricomycotina</taxon>
        <taxon>Agaricomycetes</taxon>
        <taxon>Russulales</taxon>
        <taxon>Auriscalpiaceae</taxon>
        <taxon>Artomyces</taxon>
    </lineage>
</organism>
<protein>
    <submittedName>
        <fullName evidence="1">Uncharacterized protein</fullName>
    </submittedName>
</protein>
<sequence length="483" mass="54077">MPTPANSNLPEIALASSAFAPDTCTDLSICRTQYTVVWSSLVTILACVWTAVHRNVPAPEWDGESRFSRIVGRAWEAAKIVVVTVLAPEWVLAWAVRQLLNARAVKRELEWTRGVRKQAIPQWMAPKLRAQLETTRRRAAMKDSGKEGGNREENAAAQPAVKDGSGDQPMKVQLEFDMMSVNKQNGRLSTEWTTRHGFSVIMGGFHYYKDGQPQSPMSRDDVVVLVYSGNLVLPTDEEIRNWSHSDVLSKALAIIQTLWFVVQAIARRMEGLPITQLEIMTLAYTTITVAMYVAWWDKPQNVGGPVRVAVKELPRLASAWKREWYLRIFDIIAGWQDSHVNLRKERRVPLFYGGSTGDVGDNSSFLADVLALLAAVVFGAVHCAAWHYAFPSYAETMIWRISSLAIVALPAAMLVPVLVMLLWYTSTPDSLDRILFPVMFALCAPLYIAARLLLLALSFSTLRSLPPEAYHAVQWTLLIPHFT</sequence>